<dbReference type="AlphaFoldDB" id="A0A8I0KS60"/>
<dbReference type="InterPro" id="IPR001173">
    <property type="entry name" value="Glyco_trans_2-like"/>
</dbReference>
<evidence type="ECO:0000259" key="5">
    <source>
        <dbReference type="Pfam" id="PF00535"/>
    </source>
</evidence>
<evidence type="ECO:0000256" key="2">
    <source>
        <dbReference type="ARBA" id="ARBA00006739"/>
    </source>
</evidence>
<dbReference type="PANTHER" id="PTHR43179">
    <property type="entry name" value="RHAMNOSYLTRANSFERASE WBBL"/>
    <property type="match status" value="1"/>
</dbReference>
<comment type="pathway">
    <text evidence="1">Cell wall biogenesis; cell wall polysaccharide biosynthesis.</text>
</comment>
<feature type="domain" description="Glycosyltransferase 2-like" evidence="5">
    <location>
        <begin position="6"/>
        <end position="121"/>
    </location>
</feature>
<evidence type="ECO:0000256" key="1">
    <source>
        <dbReference type="ARBA" id="ARBA00004776"/>
    </source>
</evidence>
<evidence type="ECO:0000313" key="7">
    <source>
        <dbReference type="Proteomes" id="UP000627538"/>
    </source>
</evidence>
<accession>A0A8I0KS60</accession>
<reference evidence="6 7" key="1">
    <citation type="submission" date="2020-08" db="EMBL/GenBank/DDBJ databases">
        <title>Winkia gen. nov., sp. nov., isolated from faeces of the Anser albifrons in China.</title>
        <authorList>
            <person name="Liu Q."/>
        </authorList>
    </citation>
    <scope>NUCLEOTIDE SEQUENCE [LARGE SCALE GENOMIC DNA]</scope>
    <source>
        <strain evidence="6 7">C62</strain>
    </source>
</reference>
<dbReference type="GO" id="GO:0016757">
    <property type="term" value="F:glycosyltransferase activity"/>
    <property type="evidence" value="ECO:0007669"/>
    <property type="project" value="UniProtKB-KW"/>
</dbReference>
<evidence type="ECO:0000256" key="3">
    <source>
        <dbReference type="ARBA" id="ARBA00022676"/>
    </source>
</evidence>
<dbReference type="EMBL" id="JACRUO010000002">
    <property type="protein sequence ID" value="MBD3690082.1"/>
    <property type="molecule type" value="Genomic_DNA"/>
</dbReference>
<keyword evidence="7" id="KW-1185">Reference proteome</keyword>
<dbReference type="InterPro" id="IPR029044">
    <property type="entry name" value="Nucleotide-diphossugar_trans"/>
</dbReference>
<dbReference type="RefSeq" id="WP_191072181.1">
    <property type="nucleotide sequence ID" value="NZ_CP060506.1"/>
</dbReference>
<proteinExistence type="inferred from homology"/>
<gene>
    <name evidence="6" type="ORF">H8R10_07575</name>
</gene>
<comment type="caution">
    <text evidence="6">The sequence shown here is derived from an EMBL/GenBank/DDBJ whole genome shotgun (WGS) entry which is preliminary data.</text>
</comment>
<evidence type="ECO:0000256" key="4">
    <source>
        <dbReference type="ARBA" id="ARBA00022679"/>
    </source>
</evidence>
<keyword evidence="4 6" id="KW-0808">Transferase</keyword>
<dbReference type="Proteomes" id="UP000627538">
    <property type="component" value="Unassembled WGS sequence"/>
</dbReference>
<organism evidence="6 7">
    <name type="scientific">Nanchangia anserum</name>
    <dbReference type="NCBI Taxonomy" id="2692125"/>
    <lineage>
        <taxon>Bacteria</taxon>
        <taxon>Bacillati</taxon>
        <taxon>Actinomycetota</taxon>
        <taxon>Actinomycetes</taxon>
        <taxon>Actinomycetales</taxon>
        <taxon>Actinomycetaceae</taxon>
        <taxon>Nanchangia</taxon>
    </lineage>
</organism>
<evidence type="ECO:0000313" key="6">
    <source>
        <dbReference type="EMBL" id="MBD3690082.1"/>
    </source>
</evidence>
<name>A0A8I0KS60_9ACTO</name>
<dbReference type="PANTHER" id="PTHR43179:SF12">
    <property type="entry name" value="GALACTOFURANOSYLTRANSFERASE GLFT2"/>
    <property type="match status" value="1"/>
</dbReference>
<dbReference type="Pfam" id="PF00535">
    <property type="entry name" value="Glycos_transf_2"/>
    <property type="match status" value="1"/>
</dbReference>
<protein>
    <submittedName>
        <fullName evidence="6">Glycosyltransferase</fullName>
    </submittedName>
</protein>
<comment type="similarity">
    <text evidence="2">Belongs to the glycosyltransferase 2 family.</text>
</comment>
<dbReference type="Gene3D" id="3.90.550.10">
    <property type="entry name" value="Spore Coat Polysaccharide Biosynthesis Protein SpsA, Chain A"/>
    <property type="match status" value="1"/>
</dbReference>
<keyword evidence="3" id="KW-0328">Glycosyltransferase</keyword>
<dbReference type="SUPFAM" id="SSF53448">
    <property type="entry name" value="Nucleotide-diphospho-sugar transferases"/>
    <property type="match status" value="1"/>
</dbReference>
<sequence length="300" mass="33296">MKIAAIVVTFNRLELLKKALAAVEDQRRSVDHLIIVDNASTDDTASYLATRDYPLPTTVRTMKENTGGAGGFFAGMRAAWDLGMDAMWIMDDDTAPRAEALGELEDALVDATDFYGAMPAYASSLVVWAGDGQACQMNFPTAKWGWVAPLAAGKSYTTLDCTSFVSCLVTREAVEACGLPYPEYFIWFDDAEYTYRLSKWRPGIFVPTSIADHMMPANSAAFWGEVNDKTLWKYAYGARNQVAASLSLRRLDVLASFAQNLIAQVYLSRQVPAHLKWALTKAALRGLVFNPRRRYPTVER</sequence>